<keyword evidence="13" id="KW-1185">Reference proteome</keyword>
<evidence type="ECO:0000256" key="6">
    <source>
        <dbReference type="ARBA" id="ARBA00022801"/>
    </source>
</evidence>
<dbReference type="Pfam" id="PF02142">
    <property type="entry name" value="MGS"/>
    <property type="match status" value="1"/>
</dbReference>
<dbReference type="SUPFAM" id="SSF53927">
    <property type="entry name" value="Cytidine deaminase-like"/>
    <property type="match status" value="1"/>
</dbReference>
<dbReference type="NCBIfam" id="NF002049">
    <property type="entry name" value="PRK00881.1"/>
    <property type="match status" value="1"/>
</dbReference>
<dbReference type="GO" id="GO:0004643">
    <property type="term" value="F:phosphoribosylaminoimidazolecarboxamide formyltransferase activity"/>
    <property type="evidence" value="ECO:0007669"/>
    <property type="project" value="UniProtKB-UniRule"/>
</dbReference>
<dbReference type="Proteomes" id="UP000682713">
    <property type="component" value="Unassembled WGS sequence"/>
</dbReference>
<evidence type="ECO:0000256" key="4">
    <source>
        <dbReference type="ARBA" id="ARBA00022679"/>
    </source>
</evidence>
<reference evidence="12 13" key="1">
    <citation type="submission" date="2021-05" db="EMBL/GenBank/DDBJ databases">
        <title>Novel Bacillus species.</title>
        <authorList>
            <person name="Liu G."/>
        </authorList>
    </citation>
    <scope>NUCLEOTIDE SEQUENCE [LARGE SCALE GENOMIC DNA]</scope>
    <source>
        <strain evidence="12 13">FJAT-49732</strain>
    </source>
</reference>
<dbReference type="SMART" id="SM00798">
    <property type="entry name" value="AICARFT_IMPCHas"/>
    <property type="match status" value="1"/>
</dbReference>
<dbReference type="PIRSF" id="PIRSF000414">
    <property type="entry name" value="AICARFT_IMPCHas"/>
    <property type="match status" value="1"/>
</dbReference>
<evidence type="ECO:0000259" key="11">
    <source>
        <dbReference type="PROSITE" id="PS51855"/>
    </source>
</evidence>
<comment type="pathway">
    <text evidence="2 10">Purine metabolism; IMP biosynthesis via de novo pathway; 5-formamido-1-(5-phospho-D-ribosyl)imidazole-4-carboxamide from 5-amino-1-(5-phospho-D-ribosyl)imidazole-4-carboxamide (10-formyl THF route): step 1/1.</text>
</comment>
<dbReference type="EMBL" id="JAGYPJ010000001">
    <property type="protein sequence ID" value="MBS4198055.1"/>
    <property type="molecule type" value="Genomic_DNA"/>
</dbReference>
<dbReference type="PROSITE" id="PS51855">
    <property type="entry name" value="MGS"/>
    <property type="match status" value="1"/>
</dbReference>
<comment type="catalytic activity">
    <reaction evidence="9 10">
        <text>IMP + H2O = 5-formamido-1-(5-phospho-D-ribosyl)imidazole-4-carboxamide</text>
        <dbReference type="Rhea" id="RHEA:18445"/>
        <dbReference type="ChEBI" id="CHEBI:15377"/>
        <dbReference type="ChEBI" id="CHEBI:58053"/>
        <dbReference type="ChEBI" id="CHEBI:58467"/>
        <dbReference type="EC" id="3.5.4.10"/>
    </reaction>
</comment>
<evidence type="ECO:0000256" key="2">
    <source>
        <dbReference type="ARBA" id="ARBA00004954"/>
    </source>
</evidence>
<dbReference type="EC" id="2.1.2.3" evidence="10"/>
<evidence type="ECO:0000313" key="13">
    <source>
        <dbReference type="Proteomes" id="UP000682713"/>
    </source>
</evidence>
<dbReference type="SUPFAM" id="SSF52335">
    <property type="entry name" value="Methylglyoxal synthase-like"/>
    <property type="match status" value="1"/>
</dbReference>
<comment type="similarity">
    <text evidence="3 10">Belongs to the PurH family.</text>
</comment>
<comment type="caution">
    <text evidence="12">The sequence shown here is derived from an EMBL/GenBank/DDBJ whole genome shotgun (WGS) entry which is preliminary data.</text>
</comment>
<dbReference type="Gene3D" id="3.40.140.20">
    <property type="match status" value="2"/>
</dbReference>
<dbReference type="AlphaFoldDB" id="A0A942TI33"/>
<dbReference type="InterPro" id="IPR036914">
    <property type="entry name" value="MGS-like_dom_sf"/>
</dbReference>
<sequence length="510" mass="55631">MKRALISVSDKTGVVDFSKALVELGFELLSTGGTKKTLEENGVPVTGVDEITGFPEILEGRVKTLHPMIHGGLLAKRDSNDHMKQLDEQGIKPIDVVCVNLYPFQQTIAKPEVTPEDAIENIDIGGPSMLRAAAKNHEDLAVLVDAADYETVLFELRENGKVSKETKRKLAAKVFRHTAAYDAQIAEYMTELACEEQPERVTYTYELKQQLRYGENPHQKAAFYKKPLGSAFSIANAEQLHGKELSYNNIHDADAALQLVKDFDEPAAIAVKHMNPCGAGIGASASEAFKKAYEADPTSIFGGIVAFNREVDGDTARQLHEIFLEIIIAPSFTEEALEILTNKKNIRLMTIPFDGAKKQEKMLTSVEGGLLVQDQDSFTYEDAQITIPTKRKPTEEELKALKLAWKVVKHVKSNAIVVAGNDMTLGVGAGQMNRVGAAKIALEQAGERAKGAVLASDAFFPMSDTVEAAARAGITAIIQPGGSIRDEESIKACDEHGIAMIFTGVRHFKH</sequence>
<dbReference type="NCBIfam" id="TIGR00355">
    <property type="entry name" value="purH"/>
    <property type="match status" value="1"/>
</dbReference>
<dbReference type="EC" id="3.5.4.10" evidence="10"/>
<evidence type="ECO:0000256" key="1">
    <source>
        <dbReference type="ARBA" id="ARBA00004844"/>
    </source>
</evidence>
<organism evidence="12 13">
    <name type="scientific">Lederbergia citrisecunda</name>
    <dbReference type="NCBI Taxonomy" id="2833583"/>
    <lineage>
        <taxon>Bacteria</taxon>
        <taxon>Bacillati</taxon>
        <taxon>Bacillota</taxon>
        <taxon>Bacilli</taxon>
        <taxon>Bacillales</taxon>
        <taxon>Bacillaceae</taxon>
        <taxon>Lederbergia</taxon>
    </lineage>
</organism>
<keyword evidence="6 10" id="KW-0378">Hydrolase</keyword>
<protein>
    <recommendedName>
        <fullName evidence="10">Bifunctional purine biosynthesis protein PurH</fullName>
    </recommendedName>
    <domain>
        <recommendedName>
            <fullName evidence="10">Phosphoribosylaminoimidazolecarboxamide formyltransferase</fullName>
            <ecNumber evidence="10">2.1.2.3</ecNumber>
        </recommendedName>
        <alternativeName>
            <fullName evidence="10">AICAR transformylase</fullName>
        </alternativeName>
    </domain>
    <domain>
        <recommendedName>
            <fullName evidence="10">IMP cyclohydrolase</fullName>
            <ecNumber evidence="10">3.5.4.10</ecNumber>
        </recommendedName>
        <alternativeName>
            <fullName evidence="10">ATIC</fullName>
        </alternativeName>
        <alternativeName>
            <fullName evidence="10">IMP synthase</fullName>
        </alternativeName>
        <alternativeName>
            <fullName evidence="10">Inosinicase</fullName>
        </alternativeName>
    </domain>
</protein>
<dbReference type="GO" id="GO:0006189">
    <property type="term" value="P:'de novo' IMP biosynthetic process"/>
    <property type="evidence" value="ECO:0007669"/>
    <property type="project" value="UniProtKB-UniRule"/>
</dbReference>
<evidence type="ECO:0000256" key="10">
    <source>
        <dbReference type="HAMAP-Rule" id="MF_00139"/>
    </source>
</evidence>
<dbReference type="RefSeq" id="WP_213108848.1">
    <property type="nucleotide sequence ID" value="NZ_JAGYPJ010000001.1"/>
</dbReference>
<dbReference type="FunFam" id="3.40.50.1380:FF:000001">
    <property type="entry name" value="Bifunctional purine biosynthesis protein PurH"/>
    <property type="match status" value="1"/>
</dbReference>
<feature type="domain" description="MGS-like" evidence="11">
    <location>
        <begin position="1"/>
        <end position="144"/>
    </location>
</feature>
<comment type="pathway">
    <text evidence="1 10">Purine metabolism; IMP biosynthesis via de novo pathway; IMP from 5-formamido-1-(5-phospho-D-ribosyl)imidazole-4-carboxamide: step 1/1.</text>
</comment>
<comment type="domain">
    <text evidence="10">The IMP cyclohydrolase activity resides in the N-terminal region.</text>
</comment>
<keyword evidence="4 10" id="KW-0808">Transferase</keyword>
<evidence type="ECO:0000256" key="7">
    <source>
        <dbReference type="ARBA" id="ARBA00023268"/>
    </source>
</evidence>
<evidence type="ECO:0000256" key="8">
    <source>
        <dbReference type="ARBA" id="ARBA00050488"/>
    </source>
</evidence>
<dbReference type="FunFam" id="3.40.140.20:FF:000002">
    <property type="entry name" value="Bifunctional purine biosynthesis protein PurH"/>
    <property type="match status" value="1"/>
</dbReference>
<dbReference type="SMART" id="SM00851">
    <property type="entry name" value="MGS"/>
    <property type="match status" value="1"/>
</dbReference>
<dbReference type="Gene3D" id="3.40.50.1380">
    <property type="entry name" value="Methylglyoxal synthase-like domain"/>
    <property type="match status" value="1"/>
</dbReference>
<dbReference type="InterPro" id="IPR016193">
    <property type="entry name" value="Cytidine_deaminase-like"/>
</dbReference>
<gene>
    <name evidence="10 12" type="primary">purH</name>
    <name evidence="12" type="ORF">KHA93_00075</name>
</gene>
<evidence type="ECO:0000256" key="3">
    <source>
        <dbReference type="ARBA" id="ARBA00007667"/>
    </source>
</evidence>
<dbReference type="InterPro" id="IPR002695">
    <property type="entry name" value="PurH-like"/>
</dbReference>
<dbReference type="InterPro" id="IPR011607">
    <property type="entry name" value="MGS-like_dom"/>
</dbReference>
<dbReference type="GO" id="GO:0005829">
    <property type="term" value="C:cytosol"/>
    <property type="evidence" value="ECO:0007669"/>
    <property type="project" value="TreeGrafter"/>
</dbReference>
<proteinExistence type="inferred from homology"/>
<keyword evidence="7 10" id="KW-0511">Multifunctional enzyme</keyword>
<evidence type="ECO:0000256" key="5">
    <source>
        <dbReference type="ARBA" id="ARBA00022755"/>
    </source>
</evidence>
<dbReference type="GO" id="GO:0003937">
    <property type="term" value="F:IMP cyclohydrolase activity"/>
    <property type="evidence" value="ECO:0007669"/>
    <property type="project" value="UniProtKB-UniRule"/>
</dbReference>
<dbReference type="HAMAP" id="MF_00139">
    <property type="entry name" value="PurH"/>
    <property type="match status" value="1"/>
</dbReference>
<evidence type="ECO:0000313" key="12">
    <source>
        <dbReference type="EMBL" id="MBS4198055.1"/>
    </source>
</evidence>
<dbReference type="PANTHER" id="PTHR11692">
    <property type="entry name" value="BIFUNCTIONAL PURINE BIOSYNTHESIS PROTEIN PURH"/>
    <property type="match status" value="1"/>
</dbReference>
<evidence type="ECO:0000256" key="9">
    <source>
        <dbReference type="ARBA" id="ARBA00050687"/>
    </source>
</evidence>
<dbReference type="Pfam" id="PF01808">
    <property type="entry name" value="AICARFT_IMPCHas"/>
    <property type="match status" value="1"/>
</dbReference>
<keyword evidence="5 10" id="KW-0658">Purine biosynthesis</keyword>
<accession>A0A942TI33</accession>
<dbReference type="PANTHER" id="PTHR11692:SF0">
    <property type="entry name" value="BIFUNCTIONAL PURINE BIOSYNTHESIS PROTEIN ATIC"/>
    <property type="match status" value="1"/>
</dbReference>
<dbReference type="InterPro" id="IPR024051">
    <property type="entry name" value="AICAR_Tfase_dup_dom_sf"/>
</dbReference>
<comment type="catalytic activity">
    <reaction evidence="8 10">
        <text>(6R)-10-formyltetrahydrofolate + 5-amino-1-(5-phospho-beta-D-ribosyl)imidazole-4-carboxamide = 5-formamido-1-(5-phospho-D-ribosyl)imidazole-4-carboxamide + (6S)-5,6,7,8-tetrahydrofolate</text>
        <dbReference type="Rhea" id="RHEA:22192"/>
        <dbReference type="ChEBI" id="CHEBI:57453"/>
        <dbReference type="ChEBI" id="CHEBI:58467"/>
        <dbReference type="ChEBI" id="CHEBI:58475"/>
        <dbReference type="ChEBI" id="CHEBI:195366"/>
        <dbReference type="EC" id="2.1.2.3"/>
    </reaction>
</comment>
<dbReference type="CDD" id="cd01421">
    <property type="entry name" value="IMPCH"/>
    <property type="match status" value="1"/>
</dbReference>
<dbReference type="FunFam" id="3.40.140.20:FF:000001">
    <property type="entry name" value="Bifunctional purine biosynthesis protein PurH"/>
    <property type="match status" value="1"/>
</dbReference>
<name>A0A942TI33_9BACI</name>